<dbReference type="PANTHER" id="PTHR33254">
    <property type="entry name" value="4-HYDROXY-4-METHYL-2-OXOGLUTARATE ALDOLASE 3-RELATED"/>
    <property type="match status" value="1"/>
</dbReference>
<comment type="subunit">
    <text evidence="3">Homohexamer.</text>
</comment>
<organism evidence="11 12">
    <name type="scientific">Paraburkholderia caribensis</name>
    <dbReference type="NCBI Taxonomy" id="75105"/>
    <lineage>
        <taxon>Bacteria</taxon>
        <taxon>Pseudomonadati</taxon>
        <taxon>Pseudomonadota</taxon>
        <taxon>Betaproteobacteria</taxon>
        <taxon>Burkholderiales</taxon>
        <taxon>Burkholderiaceae</taxon>
        <taxon>Paraburkholderia</taxon>
    </lineage>
</organism>
<evidence type="ECO:0000256" key="2">
    <source>
        <dbReference type="ARBA" id="ARBA00001946"/>
    </source>
</evidence>
<reference evidence="10 13" key="3">
    <citation type="submission" date="2024-01" db="EMBL/GenBank/DDBJ databases">
        <title>The diversity of rhizobia nodulating Mimosa spp. in eleven states of Brazil covering several biomes is determined by host plant, location, and edaphic factors.</title>
        <authorList>
            <person name="Rouws L."/>
            <person name="Barauna A."/>
            <person name="Beukes C."/>
            <person name="De Faria S.M."/>
            <person name="Gross E."/>
            <person name="Dos Reis Junior F.B."/>
            <person name="Simon M."/>
            <person name="Maluk M."/>
            <person name="Odee D.W."/>
            <person name="Kenicer G."/>
            <person name="Young J.P.W."/>
            <person name="Reis V.M."/>
            <person name="Zilli J."/>
            <person name="James E.K."/>
        </authorList>
    </citation>
    <scope>NUCLEOTIDE SEQUENCE [LARGE SCALE GENOMIC DNA]</scope>
    <source>
        <strain evidence="10 13">JHI1651</strain>
    </source>
</reference>
<feature type="binding site" evidence="9">
    <location>
        <position position="109"/>
    </location>
    <ligand>
        <name>Mg(2+)</name>
        <dbReference type="ChEBI" id="CHEBI:18420"/>
    </ligand>
</feature>
<dbReference type="RefSeq" id="WP_107200570.1">
    <property type="nucleotide sequence ID" value="NZ_CP015959.1"/>
</dbReference>
<evidence type="ECO:0000256" key="4">
    <source>
        <dbReference type="ARBA" id="ARBA00012213"/>
    </source>
</evidence>
<keyword evidence="6 9" id="KW-0460">Magnesium</keyword>
<evidence type="ECO:0000313" key="12">
    <source>
        <dbReference type="Proteomes" id="UP000509548"/>
    </source>
</evidence>
<comment type="catalytic activity">
    <reaction evidence="1">
        <text>4-hydroxy-4-methyl-2-oxoglutarate = 2 pyruvate</text>
        <dbReference type="Rhea" id="RHEA:22748"/>
        <dbReference type="ChEBI" id="CHEBI:15361"/>
        <dbReference type="ChEBI" id="CHEBI:58276"/>
        <dbReference type="EC" id="4.1.3.17"/>
    </reaction>
</comment>
<evidence type="ECO:0000256" key="7">
    <source>
        <dbReference type="ARBA" id="ARBA00023239"/>
    </source>
</evidence>
<comment type="similarity">
    <text evidence="8">Belongs to the LigK/PcmE family.</text>
</comment>
<reference evidence="11" key="2">
    <citation type="submission" date="2016-06" db="EMBL/GenBank/DDBJ databases">
        <authorList>
            <person name="Huang P."/>
            <person name="Jiang X."/>
            <person name="Liu X."/>
        </authorList>
    </citation>
    <scope>NUCLEOTIDE SEQUENCE</scope>
    <source>
        <strain evidence="11">852011</strain>
    </source>
</reference>
<evidence type="ECO:0000256" key="3">
    <source>
        <dbReference type="ARBA" id="ARBA00011643"/>
    </source>
</evidence>
<dbReference type="EMBL" id="JAYLVJ010000002">
    <property type="protein sequence ID" value="MEO1752867.1"/>
    <property type="molecule type" value="Genomic_DNA"/>
</dbReference>
<accession>A0A9Q6S6Q8</accession>
<dbReference type="Gene3D" id="3.50.30.40">
    <property type="entry name" value="Ribonuclease E inhibitor RraA/RraA-like"/>
    <property type="match status" value="1"/>
</dbReference>
<dbReference type="Proteomes" id="UP001462961">
    <property type="component" value="Unassembled WGS sequence"/>
</dbReference>
<feature type="binding site" evidence="9">
    <location>
        <position position="108"/>
    </location>
    <ligand>
        <name>substrate</name>
    </ligand>
</feature>
<dbReference type="AlphaFoldDB" id="A0A9Q6S6Q8"/>
<evidence type="ECO:0000313" key="10">
    <source>
        <dbReference type="EMBL" id="MEO1752867.1"/>
    </source>
</evidence>
<reference evidence="11 12" key="1">
    <citation type="journal article" date="2014" name="Genome Announc.">
        <title>Draft Genome Sequence of the Haloacid-Degrading Burkholderia caribensis Strain MBA4.</title>
        <authorList>
            <person name="Pan Y."/>
            <person name="Kong K.F."/>
            <person name="Tsang J.S."/>
        </authorList>
    </citation>
    <scope>NUCLEOTIDE SEQUENCE [LARGE SCALE GENOMIC DNA]</scope>
    <source>
        <strain evidence="11 12">852011</strain>
    </source>
</reference>
<evidence type="ECO:0000256" key="1">
    <source>
        <dbReference type="ARBA" id="ARBA00001342"/>
    </source>
</evidence>
<keyword evidence="13" id="KW-1185">Reference proteome</keyword>
<sequence length="213" mass="22361">MSVTNEQIEALNQLGTATIHEAQGQKGAIDGAIRPIDPSVRLAGRALTVDIRPSDNLAIHYSLTKAKPGDVLVVDAKGFVEAGPWGDLLTLAAQKLGIAGLVIDGSVRDANTIIEMGFPTFSRGLSIKGTNKNQPGRVNVPVSIGGVIVNPGDIIVGDRDGLVVVAQDEVEDVIRLSRAREDKENGIREGIAAGKSMVELLGLADKLEKLGMV</sequence>
<dbReference type="Proteomes" id="UP000509548">
    <property type="component" value="Chromosome 2"/>
</dbReference>
<dbReference type="Pfam" id="PF03737">
    <property type="entry name" value="RraA-like"/>
    <property type="match status" value="1"/>
</dbReference>
<evidence type="ECO:0000256" key="8">
    <source>
        <dbReference type="ARBA" id="ARBA00061585"/>
    </source>
</evidence>
<dbReference type="InterPro" id="IPR005493">
    <property type="entry name" value="RraA/RraA-like"/>
</dbReference>
<keyword evidence="5 9" id="KW-0479">Metal-binding</keyword>
<protein>
    <recommendedName>
        <fullName evidence="4">4-hydroxy-4-methyl-2-oxoglutarate aldolase</fullName>
        <ecNumber evidence="4">4.1.3.17</ecNumber>
    </recommendedName>
</protein>
<keyword evidence="7" id="KW-0456">Lyase</keyword>
<evidence type="ECO:0000313" key="11">
    <source>
        <dbReference type="EMBL" id="QLB65615.1"/>
    </source>
</evidence>
<evidence type="ECO:0000256" key="5">
    <source>
        <dbReference type="ARBA" id="ARBA00022723"/>
    </source>
</evidence>
<feature type="binding site" evidence="9">
    <location>
        <begin position="86"/>
        <end position="89"/>
    </location>
    <ligand>
        <name>substrate</name>
    </ligand>
</feature>
<dbReference type="GO" id="GO:0047443">
    <property type="term" value="F:4-hydroxy-4-methyl-2-oxoglutarate aldolase activity"/>
    <property type="evidence" value="ECO:0007669"/>
    <property type="project" value="UniProtKB-EC"/>
</dbReference>
<dbReference type="SUPFAM" id="SSF89562">
    <property type="entry name" value="RraA-like"/>
    <property type="match status" value="1"/>
</dbReference>
<proteinExistence type="inferred from homology"/>
<evidence type="ECO:0000313" key="13">
    <source>
        <dbReference type="Proteomes" id="UP001462961"/>
    </source>
</evidence>
<dbReference type="InterPro" id="IPR036704">
    <property type="entry name" value="RraA/RraA-like_sf"/>
</dbReference>
<evidence type="ECO:0000256" key="6">
    <source>
        <dbReference type="ARBA" id="ARBA00022842"/>
    </source>
</evidence>
<dbReference type="CDD" id="cd16841">
    <property type="entry name" value="RraA_family"/>
    <property type="match status" value="1"/>
</dbReference>
<evidence type="ECO:0000256" key="9">
    <source>
        <dbReference type="PIRSR" id="PIRSR605493-1"/>
    </source>
</evidence>
<dbReference type="PANTHER" id="PTHR33254:SF16">
    <property type="entry name" value="BLR3842 PROTEIN"/>
    <property type="match status" value="1"/>
</dbReference>
<dbReference type="EMBL" id="CP015959">
    <property type="protein sequence ID" value="QLB65615.1"/>
    <property type="molecule type" value="Genomic_DNA"/>
</dbReference>
<dbReference type="GO" id="GO:0019336">
    <property type="term" value="P:phenol-containing compound catabolic process"/>
    <property type="evidence" value="ECO:0007669"/>
    <property type="project" value="UniProtKB-ARBA"/>
</dbReference>
<dbReference type="NCBIfam" id="NF006731">
    <property type="entry name" value="PRK09262.1"/>
    <property type="match status" value="1"/>
</dbReference>
<gene>
    <name evidence="11" type="ORF">A9O66_24925</name>
    <name evidence="10" type="ORF">VOI32_02850</name>
</gene>
<dbReference type="GO" id="GO:0042537">
    <property type="term" value="P:benzene-containing compound metabolic process"/>
    <property type="evidence" value="ECO:0007669"/>
    <property type="project" value="UniProtKB-ARBA"/>
</dbReference>
<dbReference type="EC" id="4.1.3.17" evidence="4"/>
<dbReference type="GO" id="GO:0072329">
    <property type="term" value="P:monocarboxylic acid catabolic process"/>
    <property type="evidence" value="ECO:0007669"/>
    <property type="project" value="UniProtKB-ARBA"/>
</dbReference>
<dbReference type="GO" id="GO:0046872">
    <property type="term" value="F:metal ion binding"/>
    <property type="evidence" value="ECO:0007669"/>
    <property type="project" value="UniProtKB-KW"/>
</dbReference>
<name>A0A9Q6S6Q8_9BURK</name>
<dbReference type="FunFam" id="3.50.30.40:FF:000002">
    <property type="entry name" value="4-carboxy-4-hydroxy-2-oxoadipate aldolase/oxaloacetate decarboxylase"/>
    <property type="match status" value="1"/>
</dbReference>
<comment type="cofactor">
    <cofactor evidence="2 9">
        <name>Mg(2+)</name>
        <dbReference type="ChEBI" id="CHEBI:18420"/>
    </cofactor>
</comment>